<dbReference type="OrthoDB" id="2966049at2759"/>
<reference evidence="1 2" key="1">
    <citation type="journal article" date="2019" name="Nat. Ecol. Evol.">
        <title>Megaphylogeny resolves global patterns of mushroom evolution.</title>
        <authorList>
            <person name="Varga T."/>
            <person name="Krizsan K."/>
            <person name="Foldi C."/>
            <person name="Dima B."/>
            <person name="Sanchez-Garcia M."/>
            <person name="Sanchez-Ramirez S."/>
            <person name="Szollosi G.J."/>
            <person name="Szarkandi J.G."/>
            <person name="Papp V."/>
            <person name="Albert L."/>
            <person name="Andreopoulos W."/>
            <person name="Angelini C."/>
            <person name="Antonin V."/>
            <person name="Barry K.W."/>
            <person name="Bougher N.L."/>
            <person name="Buchanan P."/>
            <person name="Buyck B."/>
            <person name="Bense V."/>
            <person name="Catcheside P."/>
            <person name="Chovatia M."/>
            <person name="Cooper J."/>
            <person name="Damon W."/>
            <person name="Desjardin D."/>
            <person name="Finy P."/>
            <person name="Geml J."/>
            <person name="Haridas S."/>
            <person name="Hughes K."/>
            <person name="Justo A."/>
            <person name="Karasinski D."/>
            <person name="Kautmanova I."/>
            <person name="Kiss B."/>
            <person name="Kocsube S."/>
            <person name="Kotiranta H."/>
            <person name="LaButti K.M."/>
            <person name="Lechner B.E."/>
            <person name="Liimatainen K."/>
            <person name="Lipzen A."/>
            <person name="Lukacs Z."/>
            <person name="Mihaltcheva S."/>
            <person name="Morgado L.N."/>
            <person name="Niskanen T."/>
            <person name="Noordeloos M.E."/>
            <person name="Ohm R.A."/>
            <person name="Ortiz-Santana B."/>
            <person name="Ovrebo C."/>
            <person name="Racz N."/>
            <person name="Riley R."/>
            <person name="Savchenko A."/>
            <person name="Shiryaev A."/>
            <person name="Soop K."/>
            <person name="Spirin V."/>
            <person name="Szebenyi C."/>
            <person name="Tomsovsky M."/>
            <person name="Tulloss R.E."/>
            <person name="Uehling J."/>
            <person name="Grigoriev I.V."/>
            <person name="Vagvolgyi C."/>
            <person name="Papp T."/>
            <person name="Martin F.M."/>
            <person name="Miettinen O."/>
            <person name="Hibbett D.S."/>
            <person name="Nagy L.G."/>
        </authorList>
    </citation>
    <scope>NUCLEOTIDE SEQUENCE [LARGE SCALE GENOMIC DNA]</scope>
    <source>
        <strain evidence="1 2">FP101781</strain>
    </source>
</reference>
<evidence type="ECO:0000313" key="2">
    <source>
        <dbReference type="Proteomes" id="UP000298030"/>
    </source>
</evidence>
<gene>
    <name evidence="1" type="ORF">FA13DRAFT_1790577</name>
</gene>
<dbReference type="EMBL" id="QPFP01000014">
    <property type="protein sequence ID" value="TEB32907.1"/>
    <property type="molecule type" value="Genomic_DNA"/>
</dbReference>
<protein>
    <submittedName>
        <fullName evidence="1">Uncharacterized protein</fullName>
    </submittedName>
</protein>
<name>A0A4Y7TFE8_COPMI</name>
<dbReference type="AlphaFoldDB" id="A0A4Y7TFE8"/>
<accession>A0A4Y7TFE8</accession>
<dbReference type="Proteomes" id="UP000298030">
    <property type="component" value="Unassembled WGS sequence"/>
</dbReference>
<evidence type="ECO:0000313" key="1">
    <source>
        <dbReference type="EMBL" id="TEB32907.1"/>
    </source>
</evidence>
<comment type="caution">
    <text evidence="1">The sequence shown here is derived from an EMBL/GenBank/DDBJ whole genome shotgun (WGS) entry which is preliminary data.</text>
</comment>
<keyword evidence="2" id="KW-1185">Reference proteome</keyword>
<organism evidence="1 2">
    <name type="scientific">Coprinellus micaceus</name>
    <name type="common">Glistening ink-cap mushroom</name>
    <name type="synonym">Coprinus micaceus</name>
    <dbReference type="NCBI Taxonomy" id="71717"/>
    <lineage>
        <taxon>Eukaryota</taxon>
        <taxon>Fungi</taxon>
        <taxon>Dikarya</taxon>
        <taxon>Basidiomycota</taxon>
        <taxon>Agaricomycotina</taxon>
        <taxon>Agaricomycetes</taxon>
        <taxon>Agaricomycetidae</taxon>
        <taxon>Agaricales</taxon>
        <taxon>Agaricineae</taxon>
        <taxon>Psathyrellaceae</taxon>
        <taxon>Coprinellus</taxon>
    </lineage>
</organism>
<sequence length="191" mass="21265">MNVGMASPTIPLILGALPCWIHLTCLRIRVWLNSSTEAPTHCFPDLSFLATTIWKYCLNLETLEYHSDTSCILGQDLSEPLKVCGMYCASPSAKDRKEPHSLSYLKINTGSNVAQASTIEVPLARKVAIAVFLDRLFPRLKTIGGSAAALWSEIDTLVKSYQAQRERLWGQWGSSSIALLLLEKWECLLRP</sequence>
<proteinExistence type="predicted"/>